<keyword evidence="10" id="KW-1185">Reference proteome</keyword>
<evidence type="ECO:0000259" key="8">
    <source>
        <dbReference type="PROSITE" id="PS50850"/>
    </source>
</evidence>
<dbReference type="SUPFAM" id="SSF103473">
    <property type="entry name" value="MFS general substrate transporter"/>
    <property type="match status" value="1"/>
</dbReference>
<evidence type="ECO:0000256" key="3">
    <source>
        <dbReference type="ARBA" id="ARBA00022692"/>
    </source>
</evidence>
<evidence type="ECO:0000256" key="7">
    <source>
        <dbReference type="SAM" id="Phobius"/>
    </source>
</evidence>
<feature type="transmembrane region" description="Helical" evidence="7">
    <location>
        <begin position="53"/>
        <end position="74"/>
    </location>
</feature>
<evidence type="ECO:0000256" key="5">
    <source>
        <dbReference type="ARBA" id="ARBA00023136"/>
    </source>
</evidence>
<protein>
    <submittedName>
        <fullName evidence="9">Putative MFS monosaccharide transporter</fullName>
    </submittedName>
</protein>
<keyword evidence="3 7" id="KW-0812">Transmembrane</keyword>
<dbReference type="VEuPathDB" id="FungiDB:P175DRAFT_0524989"/>
<organism evidence="9 10">
    <name type="scientific">Aspergillus ochraceoroseus</name>
    <dbReference type="NCBI Taxonomy" id="138278"/>
    <lineage>
        <taxon>Eukaryota</taxon>
        <taxon>Fungi</taxon>
        <taxon>Dikarya</taxon>
        <taxon>Ascomycota</taxon>
        <taxon>Pezizomycotina</taxon>
        <taxon>Eurotiomycetes</taxon>
        <taxon>Eurotiomycetidae</taxon>
        <taxon>Eurotiales</taxon>
        <taxon>Aspergillaceae</taxon>
        <taxon>Aspergillus</taxon>
        <taxon>Aspergillus subgen. Nidulantes</taxon>
    </lineage>
</organism>
<dbReference type="InterPro" id="IPR050360">
    <property type="entry name" value="MFS_Sugar_Transporters"/>
</dbReference>
<dbReference type="InterPro" id="IPR036259">
    <property type="entry name" value="MFS_trans_sf"/>
</dbReference>
<dbReference type="Gene3D" id="1.20.1250.20">
    <property type="entry name" value="MFS general substrate transporter like domains"/>
    <property type="match status" value="1"/>
</dbReference>
<dbReference type="GO" id="GO:0016020">
    <property type="term" value="C:membrane"/>
    <property type="evidence" value="ECO:0007669"/>
    <property type="project" value="UniProtKB-SubCell"/>
</dbReference>
<comment type="subcellular location">
    <subcellularLocation>
        <location evidence="1">Membrane</location>
        <topology evidence="1">Multi-pass membrane protein</topology>
    </subcellularLocation>
</comment>
<dbReference type="PANTHER" id="PTHR48022">
    <property type="entry name" value="PLASTIDIC GLUCOSE TRANSPORTER 4"/>
    <property type="match status" value="1"/>
</dbReference>
<feature type="non-terminal residue" evidence="9">
    <location>
        <position position="1"/>
    </location>
</feature>
<sequence>FATTWGPIVWAICGELYPARYRAICIGIATASNWTWNFLISFFTPFISSSIDFAYGYVFAACCFAAVLVVFFFVNETQGRTLEEVDTMYVLHVIPWKSSSWEAPENIFEDLHARPDSKKQEGQAEHGETEHGEPTEIQE</sequence>
<keyword evidence="5 7" id="KW-0472">Membrane</keyword>
<accession>A0A0F8V0Y4</accession>
<dbReference type="PANTHER" id="PTHR48022:SF92">
    <property type="entry name" value="LOW AFFINITY GLUCOSE TRANSPORTER MSTE"/>
    <property type="match status" value="1"/>
</dbReference>
<evidence type="ECO:0000313" key="10">
    <source>
        <dbReference type="Proteomes" id="UP000034947"/>
    </source>
</evidence>
<proteinExistence type="inferred from homology"/>
<dbReference type="EMBL" id="JYKN01000175">
    <property type="protein sequence ID" value="KKK25424.1"/>
    <property type="molecule type" value="Genomic_DNA"/>
</dbReference>
<comment type="similarity">
    <text evidence="2">Belongs to the major facilitator superfamily. Sugar transporter (TC 2.A.1.1) family.</text>
</comment>
<evidence type="ECO:0000256" key="4">
    <source>
        <dbReference type="ARBA" id="ARBA00022989"/>
    </source>
</evidence>
<evidence type="ECO:0000256" key="1">
    <source>
        <dbReference type="ARBA" id="ARBA00004141"/>
    </source>
</evidence>
<dbReference type="InterPro" id="IPR005828">
    <property type="entry name" value="MFS_sugar_transport-like"/>
</dbReference>
<name>A0A0F8V0Y4_9EURO</name>
<dbReference type="Proteomes" id="UP000034947">
    <property type="component" value="Unassembled WGS sequence"/>
</dbReference>
<feature type="transmembrane region" description="Helical" evidence="7">
    <location>
        <begin position="24"/>
        <end position="47"/>
    </location>
</feature>
<evidence type="ECO:0000256" key="2">
    <source>
        <dbReference type="ARBA" id="ARBA00010992"/>
    </source>
</evidence>
<feature type="region of interest" description="Disordered" evidence="6">
    <location>
        <begin position="112"/>
        <end position="139"/>
    </location>
</feature>
<feature type="domain" description="Major facilitator superfamily (MFS) profile" evidence="8">
    <location>
        <begin position="1"/>
        <end position="78"/>
    </location>
</feature>
<dbReference type="Pfam" id="PF00083">
    <property type="entry name" value="Sugar_tr"/>
    <property type="match status" value="1"/>
</dbReference>
<evidence type="ECO:0000256" key="6">
    <source>
        <dbReference type="SAM" id="MobiDB-lite"/>
    </source>
</evidence>
<dbReference type="AlphaFoldDB" id="A0A0F8V0Y4"/>
<dbReference type="GO" id="GO:0005351">
    <property type="term" value="F:carbohydrate:proton symporter activity"/>
    <property type="evidence" value="ECO:0007669"/>
    <property type="project" value="TreeGrafter"/>
</dbReference>
<dbReference type="InterPro" id="IPR020846">
    <property type="entry name" value="MFS_dom"/>
</dbReference>
<gene>
    <name evidence="9" type="ORF">AOCH_007819</name>
</gene>
<dbReference type="PROSITE" id="PS50850">
    <property type="entry name" value="MFS"/>
    <property type="match status" value="1"/>
</dbReference>
<comment type="caution">
    <text evidence="9">The sequence shown here is derived from an EMBL/GenBank/DDBJ whole genome shotgun (WGS) entry which is preliminary data.</text>
</comment>
<evidence type="ECO:0000313" key="9">
    <source>
        <dbReference type="EMBL" id="KKK25424.1"/>
    </source>
</evidence>
<reference evidence="9 10" key="1">
    <citation type="submission" date="2015-02" db="EMBL/GenBank/DDBJ databases">
        <title>Draft Genome Sequences of Two Closely-Related Aflatoxigenic Aspergillus Species Obtained from the Cote d'Ivoire.</title>
        <authorList>
            <person name="Moore G.G."/>
            <person name="Beltz S.B."/>
            <person name="Mack B.M."/>
        </authorList>
    </citation>
    <scope>NUCLEOTIDE SEQUENCE [LARGE SCALE GENOMIC DNA]</scope>
    <source>
        <strain evidence="9 10">SRRC1432</strain>
    </source>
</reference>
<keyword evidence="4 7" id="KW-1133">Transmembrane helix</keyword>